<feature type="transmembrane region" description="Helical" evidence="7">
    <location>
        <begin position="108"/>
        <end position="129"/>
    </location>
</feature>
<dbReference type="STRING" id="1121485.GCA_000426485_01501"/>
<sequence length="136" mass="14653">MKYLEKNNDLGLLILRLSVGGLMLLHGISKLVHGAGFIEQVVEGAGLPTFISYGVYIGEVLMPLLIIIGLATRGAALIFAFNCLVAALLVHAHEIFSLNEQGGWTVELLGLFFFGAIVLVFTGGGKYAVSNKYLWD</sequence>
<comment type="caution">
    <text evidence="8">The sequence shown here is derived from an EMBL/GenBank/DDBJ whole genome shotgun (WGS) entry which is preliminary data.</text>
</comment>
<gene>
    <name evidence="8" type="ORF">E2605_13385</name>
</gene>
<comment type="similarity">
    <text evidence="2">Belongs to the DoxX family.</text>
</comment>
<evidence type="ECO:0000256" key="6">
    <source>
        <dbReference type="ARBA" id="ARBA00023136"/>
    </source>
</evidence>
<evidence type="ECO:0000313" key="8">
    <source>
        <dbReference type="EMBL" id="TFD95404.1"/>
    </source>
</evidence>
<evidence type="ECO:0000256" key="1">
    <source>
        <dbReference type="ARBA" id="ARBA00004651"/>
    </source>
</evidence>
<evidence type="ECO:0000313" key="9">
    <source>
        <dbReference type="Proteomes" id="UP000297861"/>
    </source>
</evidence>
<dbReference type="AlphaFoldDB" id="A0A4Y8L4L9"/>
<organism evidence="8 9">
    <name type="scientific">Dysgonomonas capnocytophagoides</name>
    <dbReference type="NCBI Taxonomy" id="45254"/>
    <lineage>
        <taxon>Bacteria</taxon>
        <taxon>Pseudomonadati</taxon>
        <taxon>Bacteroidota</taxon>
        <taxon>Bacteroidia</taxon>
        <taxon>Bacteroidales</taxon>
        <taxon>Dysgonomonadaceae</taxon>
        <taxon>Dysgonomonas</taxon>
    </lineage>
</organism>
<keyword evidence="9" id="KW-1185">Reference proteome</keyword>
<comment type="subcellular location">
    <subcellularLocation>
        <location evidence="1">Cell membrane</location>
        <topology evidence="1">Multi-pass membrane protein</topology>
    </subcellularLocation>
</comment>
<dbReference type="InterPro" id="IPR051907">
    <property type="entry name" value="DoxX-like_oxidoreductase"/>
</dbReference>
<evidence type="ECO:0000256" key="7">
    <source>
        <dbReference type="SAM" id="Phobius"/>
    </source>
</evidence>
<accession>A0A4Y8L4L9</accession>
<dbReference type="PANTHER" id="PTHR33452">
    <property type="entry name" value="OXIDOREDUCTASE CATD-RELATED"/>
    <property type="match status" value="1"/>
</dbReference>
<dbReference type="Pfam" id="PF07681">
    <property type="entry name" value="DoxX"/>
    <property type="match status" value="1"/>
</dbReference>
<dbReference type="OrthoDB" id="280866at2"/>
<name>A0A4Y8L4L9_9BACT</name>
<evidence type="ECO:0000256" key="5">
    <source>
        <dbReference type="ARBA" id="ARBA00022989"/>
    </source>
</evidence>
<evidence type="ECO:0000256" key="4">
    <source>
        <dbReference type="ARBA" id="ARBA00022692"/>
    </source>
</evidence>
<keyword evidence="3" id="KW-1003">Cell membrane</keyword>
<keyword evidence="5 7" id="KW-1133">Transmembrane helix</keyword>
<keyword evidence="6 7" id="KW-0472">Membrane</keyword>
<evidence type="ECO:0000256" key="3">
    <source>
        <dbReference type="ARBA" id="ARBA00022475"/>
    </source>
</evidence>
<protein>
    <submittedName>
        <fullName evidence="8">DoxX family protein</fullName>
    </submittedName>
</protein>
<dbReference type="PANTHER" id="PTHR33452:SF1">
    <property type="entry name" value="INNER MEMBRANE PROTEIN YPHA-RELATED"/>
    <property type="match status" value="1"/>
</dbReference>
<dbReference type="GO" id="GO:0005886">
    <property type="term" value="C:plasma membrane"/>
    <property type="evidence" value="ECO:0007669"/>
    <property type="project" value="UniProtKB-SubCell"/>
</dbReference>
<dbReference type="EMBL" id="SOML01000008">
    <property type="protein sequence ID" value="TFD95404.1"/>
    <property type="molecule type" value="Genomic_DNA"/>
</dbReference>
<keyword evidence="4 7" id="KW-0812">Transmembrane</keyword>
<dbReference type="Proteomes" id="UP000297861">
    <property type="component" value="Unassembled WGS sequence"/>
</dbReference>
<dbReference type="InterPro" id="IPR032808">
    <property type="entry name" value="DoxX"/>
</dbReference>
<feature type="transmembrane region" description="Helical" evidence="7">
    <location>
        <begin position="50"/>
        <end position="70"/>
    </location>
</feature>
<dbReference type="RefSeq" id="WP_026628089.1">
    <property type="nucleotide sequence ID" value="NZ_AP028867.1"/>
</dbReference>
<reference evidence="8 9" key="1">
    <citation type="submission" date="2019-03" db="EMBL/GenBank/DDBJ databases">
        <title>San Antonio Military Medical Center submission to MRSN (WRAIR), pending publication.</title>
        <authorList>
            <person name="Blyth D.M."/>
            <person name="Mccarthy S.L."/>
            <person name="Schall S.E."/>
            <person name="Stam J.A."/>
            <person name="Ong A.C."/>
            <person name="Mcgann P.T."/>
        </authorList>
    </citation>
    <scope>NUCLEOTIDE SEQUENCE [LARGE SCALE GENOMIC DNA]</scope>
    <source>
        <strain evidence="8 9">MRSN571793</strain>
    </source>
</reference>
<proteinExistence type="inferred from homology"/>
<evidence type="ECO:0000256" key="2">
    <source>
        <dbReference type="ARBA" id="ARBA00006679"/>
    </source>
</evidence>
<feature type="transmembrane region" description="Helical" evidence="7">
    <location>
        <begin position="77"/>
        <end position="96"/>
    </location>
</feature>